<gene>
    <name evidence="2" type="ORF">BPAG_LOCUS6314</name>
</gene>
<keyword evidence="1" id="KW-0812">Transmembrane</keyword>
<keyword evidence="1" id="KW-1133">Transmembrane helix</keyword>
<dbReference type="Gene3D" id="1.20.1640.10">
    <property type="entry name" value="Multidrug efflux transporter AcrB transmembrane domain"/>
    <property type="match status" value="1"/>
</dbReference>
<dbReference type="GO" id="GO:0005886">
    <property type="term" value="C:plasma membrane"/>
    <property type="evidence" value="ECO:0007669"/>
    <property type="project" value="TreeGrafter"/>
</dbReference>
<organism evidence="4">
    <name type="scientific">Brugia pahangi</name>
    <name type="common">Filarial nematode worm</name>
    <dbReference type="NCBI Taxonomy" id="6280"/>
    <lineage>
        <taxon>Eukaryota</taxon>
        <taxon>Metazoa</taxon>
        <taxon>Ecdysozoa</taxon>
        <taxon>Nematoda</taxon>
        <taxon>Chromadorea</taxon>
        <taxon>Rhabditida</taxon>
        <taxon>Spirurina</taxon>
        <taxon>Spiruromorpha</taxon>
        <taxon>Filarioidea</taxon>
        <taxon>Onchocercidae</taxon>
        <taxon>Brugia</taxon>
    </lineage>
</organism>
<sequence length="82" mass="9588">MSIGLSVDFTAHVSYHYQLTNRREIRNKKIVKIPIKGPHEKLQHTLETVGWPMIQAGASTIMCVLPLIFLQVCKFFFFFFKF</sequence>
<evidence type="ECO:0000256" key="1">
    <source>
        <dbReference type="SAM" id="Phobius"/>
    </source>
</evidence>
<dbReference type="SUPFAM" id="SSF82866">
    <property type="entry name" value="Multidrug efflux transporter AcrB transmembrane domain"/>
    <property type="match status" value="1"/>
</dbReference>
<evidence type="ECO:0000313" key="3">
    <source>
        <dbReference type="Proteomes" id="UP000278627"/>
    </source>
</evidence>
<reference evidence="4" key="1">
    <citation type="submission" date="2017-02" db="UniProtKB">
        <authorList>
            <consortium name="WormBaseParasite"/>
        </authorList>
    </citation>
    <scope>IDENTIFICATION</scope>
</reference>
<evidence type="ECO:0000313" key="2">
    <source>
        <dbReference type="EMBL" id="VDN87500.1"/>
    </source>
</evidence>
<dbReference type="GO" id="GO:0018996">
    <property type="term" value="P:molting cycle, collagen and cuticulin-based cuticle"/>
    <property type="evidence" value="ECO:0007669"/>
    <property type="project" value="TreeGrafter"/>
</dbReference>
<dbReference type="GO" id="GO:0006897">
    <property type="term" value="P:endocytosis"/>
    <property type="evidence" value="ECO:0007669"/>
    <property type="project" value="TreeGrafter"/>
</dbReference>
<dbReference type="InterPro" id="IPR051697">
    <property type="entry name" value="Patched_domain-protein"/>
</dbReference>
<dbReference type="PANTHER" id="PTHR10796">
    <property type="entry name" value="PATCHED-RELATED"/>
    <property type="match status" value="1"/>
</dbReference>
<dbReference type="GO" id="GO:0030659">
    <property type="term" value="C:cytoplasmic vesicle membrane"/>
    <property type="evidence" value="ECO:0007669"/>
    <property type="project" value="TreeGrafter"/>
</dbReference>
<dbReference type="Proteomes" id="UP000278627">
    <property type="component" value="Unassembled WGS sequence"/>
</dbReference>
<evidence type="ECO:0000313" key="4">
    <source>
        <dbReference type="WBParaSite" id="BPAG_0000634901-mRNA-1"/>
    </source>
</evidence>
<feature type="transmembrane region" description="Helical" evidence="1">
    <location>
        <begin position="56"/>
        <end position="80"/>
    </location>
</feature>
<name>A0A0N4TDR1_BRUPA</name>
<dbReference type="EMBL" id="UZAD01005604">
    <property type="protein sequence ID" value="VDN87500.1"/>
    <property type="molecule type" value="Genomic_DNA"/>
</dbReference>
<accession>A0A0N4TDR1</accession>
<keyword evidence="1" id="KW-0472">Membrane</keyword>
<dbReference type="PANTHER" id="PTHR10796:SF90">
    <property type="entry name" value="SSD DOMAIN-CONTAINING PROTEIN"/>
    <property type="match status" value="1"/>
</dbReference>
<protein>
    <submittedName>
        <fullName evidence="2 4">Uncharacterized protein</fullName>
    </submittedName>
</protein>
<proteinExistence type="predicted"/>
<dbReference type="AlphaFoldDB" id="A0A0N4TDR1"/>
<keyword evidence="3" id="KW-1185">Reference proteome</keyword>
<reference evidence="2 3" key="2">
    <citation type="submission" date="2018-11" db="EMBL/GenBank/DDBJ databases">
        <authorList>
            <consortium name="Pathogen Informatics"/>
        </authorList>
    </citation>
    <scope>NUCLEOTIDE SEQUENCE [LARGE SCALE GENOMIC DNA]</scope>
</reference>
<dbReference type="WBParaSite" id="BPAG_0000634901-mRNA-1">
    <property type="protein sequence ID" value="BPAG_0000634901-mRNA-1"/>
    <property type="gene ID" value="BPAG_0000634901"/>
</dbReference>